<dbReference type="Gene3D" id="3.50.50.60">
    <property type="entry name" value="FAD/NAD(P)-binding domain"/>
    <property type="match status" value="1"/>
</dbReference>
<proteinExistence type="predicted"/>
<dbReference type="AlphaFoldDB" id="A0A1Z4JA81"/>
<dbReference type="SUPFAM" id="SSF51905">
    <property type="entry name" value="FAD/NAD(P)-binding domain"/>
    <property type="match status" value="1"/>
</dbReference>
<dbReference type="Pfam" id="PF01266">
    <property type="entry name" value="DAO"/>
    <property type="match status" value="1"/>
</dbReference>
<evidence type="ECO:0000256" key="1">
    <source>
        <dbReference type="ARBA" id="ARBA00023002"/>
    </source>
</evidence>
<dbReference type="SUPFAM" id="SSF54373">
    <property type="entry name" value="FAD-linked reductases, C-terminal domain"/>
    <property type="match status" value="1"/>
</dbReference>
<feature type="domain" description="FAD dependent oxidoreductase" evidence="2">
    <location>
        <begin position="2"/>
        <end position="347"/>
    </location>
</feature>
<reference evidence="3 4" key="1">
    <citation type="submission" date="2017-06" db="EMBL/GenBank/DDBJ databases">
        <title>Genome sequencing of cyanobaciteial culture collection at National Institute for Environmental Studies (NIES).</title>
        <authorList>
            <person name="Hirose Y."/>
            <person name="Shimura Y."/>
            <person name="Fujisawa T."/>
            <person name="Nakamura Y."/>
            <person name="Kawachi M."/>
        </authorList>
    </citation>
    <scope>NUCLEOTIDE SEQUENCE [LARGE SCALE GENOMIC DNA]</scope>
    <source>
        <strain evidence="3 4">NIES-2135</strain>
    </source>
</reference>
<dbReference type="PANTHER" id="PTHR13847">
    <property type="entry name" value="SARCOSINE DEHYDROGENASE-RELATED"/>
    <property type="match status" value="1"/>
</dbReference>
<keyword evidence="4" id="KW-1185">Reference proteome</keyword>
<dbReference type="EMBL" id="AP018203">
    <property type="protein sequence ID" value="BAY53662.1"/>
    <property type="molecule type" value="Genomic_DNA"/>
</dbReference>
<organism evidence="3 4">
    <name type="scientific">Leptolyngbya boryana NIES-2135</name>
    <dbReference type="NCBI Taxonomy" id="1973484"/>
    <lineage>
        <taxon>Bacteria</taxon>
        <taxon>Bacillati</taxon>
        <taxon>Cyanobacteriota</taxon>
        <taxon>Cyanophyceae</taxon>
        <taxon>Leptolyngbyales</taxon>
        <taxon>Leptolyngbyaceae</taxon>
        <taxon>Leptolyngbya group</taxon>
        <taxon>Leptolyngbya</taxon>
    </lineage>
</organism>
<dbReference type="Proteomes" id="UP000217895">
    <property type="component" value="Chromosome"/>
</dbReference>
<keyword evidence="1" id="KW-0560">Oxidoreductase</keyword>
<dbReference type="InterPro" id="IPR006076">
    <property type="entry name" value="FAD-dep_OxRdtase"/>
</dbReference>
<sequence>MKVTIAGCGVVGATIAYELSQVPDLEITVVDAQPTPIQADVKECPSSTGAALGVLMGAISKKEKGRNLRMRLFGIQYYNHLVPQLAELTGRSILFNRQGILMLQFPEDDLTVWNRLIEVRRNQDLPLELWDRERLNAEFPFLQQASAAVYSPSDRQIHPIALTQALIEGAKMRGVAFKFGAKVLGMQGHQTQTSEGSIDSDYLVISAGIGSREISAVDIRPVLGQAIHLRLPQPLSNSDLPVITGNDVHIVPLGNAEYWVGATVEFPTESGEVLPPDREMFDAVMKQAIAFCPNLKGAEVVRSWFGLRPRPQGRPAPVIEEVQPNVLLASGHYRNGVLLAPATAEQVKAKILQIDSSI</sequence>
<evidence type="ECO:0000259" key="2">
    <source>
        <dbReference type="Pfam" id="PF01266"/>
    </source>
</evidence>
<dbReference type="GO" id="GO:0005737">
    <property type="term" value="C:cytoplasm"/>
    <property type="evidence" value="ECO:0007669"/>
    <property type="project" value="TreeGrafter"/>
</dbReference>
<dbReference type="Gene3D" id="3.30.9.10">
    <property type="entry name" value="D-Amino Acid Oxidase, subunit A, domain 2"/>
    <property type="match status" value="1"/>
</dbReference>
<gene>
    <name evidence="3" type="ORF">NIES2135_04720</name>
</gene>
<evidence type="ECO:0000313" key="4">
    <source>
        <dbReference type="Proteomes" id="UP000217895"/>
    </source>
</evidence>
<evidence type="ECO:0000313" key="3">
    <source>
        <dbReference type="EMBL" id="BAY53662.1"/>
    </source>
</evidence>
<dbReference type="InterPro" id="IPR036188">
    <property type="entry name" value="FAD/NAD-bd_sf"/>
</dbReference>
<dbReference type="GO" id="GO:0016491">
    <property type="term" value="F:oxidoreductase activity"/>
    <property type="evidence" value="ECO:0007669"/>
    <property type="project" value="UniProtKB-KW"/>
</dbReference>
<protein>
    <submittedName>
        <fullName evidence="3">FAD dependent oxidoreductase</fullName>
    </submittedName>
</protein>
<accession>A0A1Z4JA81</accession>
<dbReference type="PANTHER" id="PTHR13847:SF289">
    <property type="entry name" value="GLYCINE OXIDASE"/>
    <property type="match status" value="1"/>
</dbReference>
<name>A0A1Z4JA81_LEPBY</name>